<reference evidence="1 2" key="1">
    <citation type="submission" date="2020-08" db="EMBL/GenBank/DDBJ databases">
        <title>Sequencing the genomes of 1000 actinobacteria strains.</title>
        <authorList>
            <person name="Klenk H.-P."/>
        </authorList>
    </citation>
    <scope>NUCLEOTIDE SEQUENCE [LARGE SCALE GENOMIC DNA]</scope>
    <source>
        <strain evidence="1 2">DSM 43675</strain>
    </source>
</reference>
<gene>
    <name evidence="1" type="ORF">BKA00_003979</name>
</gene>
<sequence>MKGRTLVDIKASAKPAERCDIWLNQLLGYLLLDRFNIFCWEAVAVYLGWHAMILLASVQHLLTVSSAGATPALSDLRAEFRKVIADELDEAATWHLRDRYPVPPITSDEAAHDLVASVDRRSVPILR</sequence>
<name>A0A7X0L032_9ACTN</name>
<protein>
    <submittedName>
        <fullName evidence="1">Uncharacterized protein</fullName>
    </submittedName>
</protein>
<evidence type="ECO:0000313" key="1">
    <source>
        <dbReference type="EMBL" id="MBB6397065.1"/>
    </source>
</evidence>
<dbReference type="Proteomes" id="UP000546324">
    <property type="component" value="Unassembled WGS sequence"/>
</dbReference>
<keyword evidence="2" id="KW-1185">Reference proteome</keyword>
<comment type="caution">
    <text evidence="1">The sequence shown here is derived from an EMBL/GenBank/DDBJ whole genome shotgun (WGS) entry which is preliminary data.</text>
</comment>
<proteinExistence type="predicted"/>
<dbReference type="AlphaFoldDB" id="A0A7X0L032"/>
<dbReference type="EMBL" id="JACHMQ010000001">
    <property type="protein sequence ID" value="MBB6397065.1"/>
    <property type="molecule type" value="Genomic_DNA"/>
</dbReference>
<evidence type="ECO:0000313" key="2">
    <source>
        <dbReference type="Proteomes" id="UP000546324"/>
    </source>
</evidence>
<accession>A0A7X0L032</accession>
<organism evidence="1 2">
    <name type="scientific">Actinomadura coerulea</name>
    <dbReference type="NCBI Taxonomy" id="46159"/>
    <lineage>
        <taxon>Bacteria</taxon>
        <taxon>Bacillati</taxon>
        <taxon>Actinomycetota</taxon>
        <taxon>Actinomycetes</taxon>
        <taxon>Streptosporangiales</taxon>
        <taxon>Thermomonosporaceae</taxon>
        <taxon>Actinomadura</taxon>
    </lineage>
</organism>
<dbReference type="RefSeq" id="WP_185027140.1">
    <property type="nucleotide sequence ID" value="NZ_JACHMQ010000001.1"/>
</dbReference>